<comment type="subcellular location">
    <subcellularLocation>
        <location evidence="1">Cytoplasm</location>
        <location evidence="1">Cytoskeleton</location>
        <location evidence="1">Cilium axoneme</location>
    </subcellularLocation>
</comment>
<organism evidence="5 6">
    <name type="scientific">Tachysurus vachellii</name>
    <name type="common">Darkbarbel catfish</name>
    <name type="synonym">Pelteobagrus vachellii</name>
    <dbReference type="NCBI Taxonomy" id="175792"/>
    <lineage>
        <taxon>Eukaryota</taxon>
        <taxon>Metazoa</taxon>
        <taxon>Chordata</taxon>
        <taxon>Craniata</taxon>
        <taxon>Vertebrata</taxon>
        <taxon>Euteleostomi</taxon>
        <taxon>Actinopterygii</taxon>
        <taxon>Neopterygii</taxon>
        <taxon>Teleostei</taxon>
        <taxon>Ostariophysi</taxon>
        <taxon>Siluriformes</taxon>
        <taxon>Bagridae</taxon>
        <taxon>Tachysurus</taxon>
    </lineage>
</organism>
<dbReference type="GO" id="GO:0005879">
    <property type="term" value="C:axonemal microtubule"/>
    <property type="evidence" value="ECO:0007669"/>
    <property type="project" value="InterPro"/>
</dbReference>
<evidence type="ECO:0000313" key="5">
    <source>
        <dbReference type="EMBL" id="KAK2847723.1"/>
    </source>
</evidence>
<comment type="caution">
    <text evidence="5">The sequence shown here is derived from an EMBL/GenBank/DDBJ whole genome shotgun (WGS) entry which is preliminary data.</text>
</comment>
<dbReference type="Pfam" id="PF14892">
    <property type="entry name" value="PIRC1_2"/>
    <property type="match status" value="1"/>
</dbReference>
<evidence type="ECO:0000256" key="4">
    <source>
        <dbReference type="ARBA" id="ARBA00023273"/>
    </source>
</evidence>
<reference evidence="5" key="1">
    <citation type="submission" date="2023-08" db="EMBL/GenBank/DDBJ databases">
        <title>Pelteobagrus vachellii genome.</title>
        <authorList>
            <person name="Liu H."/>
        </authorList>
    </citation>
    <scope>NUCLEOTIDE SEQUENCE</scope>
    <source>
        <strain evidence="5">PRFRI_2022a</strain>
        <tissue evidence="5">Muscle</tissue>
    </source>
</reference>
<keyword evidence="6" id="KW-1185">Reference proteome</keyword>
<evidence type="ECO:0000256" key="1">
    <source>
        <dbReference type="ARBA" id="ARBA00004430"/>
    </source>
</evidence>
<keyword evidence="4" id="KW-0966">Cell projection</keyword>
<sequence length="104" mass="11718">MSHTEKHQQDHRTPCLNPGNPVFSCMLQSSASSGPKPQDLLYRTTSSKYGSLPPTFESSPCVYHPVSQAFSKHMGKCGMYRDTTFNTILDRSRVYDCPNLHHTI</sequence>
<dbReference type="PANTHER" id="PTHR20899:SF4">
    <property type="entry name" value="PIERCER OF MICROTUBULE WALL 2 PROTEIN"/>
    <property type="match status" value="1"/>
</dbReference>
<dbReference type="PANTHER" id="PTHR20899">
    <property type="entry name" value="PIERCE HOMOLOG"/>
    <property type="match status" value="1"/>
</dbReference>
<gene>
    <name evidence="5" type="ORF">Q7C36_009405</name>
</gene>
<accession>A0AA88SQU2</accession>
<dbReference type="EMBL" id="JAVHJS010000009">
    <property type="protein sequence ID" value="KAK2847723.1"/>
    <property type="molecule type" value="Genomic_DNA"/>
</dbReference>
<protein>
    <submittedName>
        <fullName evidence="5">Uncharacterized protein</fullName>
    </submittedName>
</protein>
<proteinExistence type="predicted"/>
<name>A0AA88SQU2_TACVA</name>
<keyword evidence="2" id="KW-0963">Cytoplasm</keyword>
<dbReference type="Proteomes" id="UP001187315">
    <property type="component" value="Unassembled WGS sequence"/>
</dbReference>
<evidence type="ECO:0000256" key="3">
    <source>
        <dbReference type="ARBA" id="ARBA00023212"/>
    </source>
</evidence>
<dbReference type="InterPro" id="IPR026507">
    <property type="entry name" value="PIRC1/2"/>
</dbReference>
<evidence type="ECO:0000313" key="6">
    <source>
        <dbReference type="Proteomes" id="UP001187315"/>
    </source>
</evidence>
<keyword evidence="3" id="KW-0206">Cytoskeleton</keyword>
<evidence type="ECO:0000256" key="2">
    <source>
        <dbReference type="ARBA" id="ARBA00022490"/>
    </source>
</evidence>
<dbReference type="AlphaFoldDB" id="A0AA88SQU2"/>
<dbReference type="GO" id="GO:0035082">
    <property type="term" value="P:axoneme assembly"/>
    <property type="evidence" value="ECO:0007669"/>
    <property type="project" value="InterPro"/>
</dbReference>